<name>A0AAD5UYF6_9APHY</name>
<evidence type="ECO:0000313" key="1">
    <source>
        <dbReference type="EMBL" id="KAJ3477612.1"/>
    </source>
</evidence>
<accession>A0AAD5UYF6</accession>
<comment type="caution">
    <text evidence="1">The sequence shown here is derived from an EMBL/GenBank/DDBJ whole genome shotgun (WGS) entry which is preliminary data.</text>
</comment>
<dbReference type="Proteomes" id="UP001212997">
    <property type="component" value="Unassembled WGS sequence"/>
</dbReference>
<organism evidence="1 2">
    <name type="scientific">Meripilus lineatus</name>
    <dbReference type="NCBI Taxonomy" id="2056292"/>
    <lineage>
        <taxon>Eukaryota</taxon>
        <taxon>Fungi</taxon>
        <taxon>Dikarya</taxon>
        <taxon>Basidiomycota</taxon>
        <taxon>Agaricomycotina</taxon>
        <taxon>Agaricomycetes</taxon>
        <taxon>Polyporales</taxon>
        <taxon>Meripilaceae</taxon>
        <taxon>Meripilus</taxon>
    </lineage>
</organism>
<sequence>MTAVSDKEDIDVAIAGIADAVIEEPLSVGRVCGEGVGDVEFDEDGEPSPVSCGTVVEQEDAVVERGKGVAAPGVVGEVEENRDDEASFEECVEDDNTNVVKGADRELEHTLITSTRKLRKAKFCNGTQQVESLTLSHISIS</sequence>
<reference evidence="1" key="1">
    <citation type="submission" date="2022-07" db="EMBL/GenBank/DDBJ databases">
        <title>Genome Sequence of Physisporinus lineatus.</title>
        <authorList>
            <person name="Buettner E."/>
        </authorList>
    </citation>
    <scope>NUCLEOTIDE SEQUENCE</scope>
    <source>
        <strain evidence="1">VT162</strain>
    </source>
</reference>
<keyword evidence="2" id="KW-1185">Reference proteome</keyword>
<proteinExistence type="predicted"/>
<dbReference type="EMBL" id="JANAWD010000579">
    <property type="protein sequence ID" value="KAJ3477612.1"/>
    <property type="molecule type" value="Genomic_DNA"/>
</dbReference>
<gene>
    <name evidence="1" type="ORF">NLI96_g10344</name>
</gene>
<evidence type="ECO:0000313" key="2">
    <source>
        <dbReference type="Proteomes" id="UP001212997"/>
    </source>
</evidence>
<protein>
    <submittedName>
        <fullName evidence="1">Uncharacterized protein</fullName>
    </submittedName>
</protein>
<dbReference type="AlphaFoldDB" id="A0AAD5UYF6"/>